<dbReference type="InterPro" id="IPR036249">
    <property type="entry name" value="Thioredoxin-like_sf"/>
</dbReference>
<gene>
    <name evidence="8" type="ORF">BP5796_10339</name>
</gene>
<evidence type="ECO:0000256" key="1">
    <source>
        <dbReference type="ARBA" id="ARBA00004406"/>
    </source>
</evidence>
<evidence type="ECO:0000256" key="3">
    <source>
        <dbReference type="ARBA" id="ARBA00038812"/>
    </source>
</evidence>
<evidence type="ECO:0000256" key="6">
    <source>
        <dbReference type="SAM" id="MobiDB-lite"/>
    </source>
</evidence>
<dbReference type="SUPFAM" id="SSF54236">
    <property type="entry name" value="Ubiquitin-like"/>
    <property type="match status" value="1"/>
</dbReference>
<dbReference type="InterPro" id="IPR001012">
    <property type="entry name" value="UBX_dom"/>
</dbReference>
<dbReference type="Gene3D" id="3.10.20.90">
    <property type="entry name" value="Phosphatidylinositol 3-kinase Catalytic Subunit, Chain A, domain 1"/>
    <property type="match status" value="1"/>
</dbReference>
<feature type="region of interest" description="Disordered" evidence="6">
    <location>
        <begin position="131"/>
        <end position="161"/>
    </location>
</feature>
<dbReference type="GO" id="GO:0006986">
    <property type="term" value="P:response to unfolded protein"/>
    <property type="evidence" value="ECO:0007669"/>
    <property type="project" value="UniProtKB-KW"/>
</dbReference>
<feature type="compositionally biased region" description="Polar residues" evidence="6">
    <location>
        <begin position="136"/>
        <end position="150"/>
    </location>
</feature>
<dbReference type="InterPro" id="IPR029071">
    <property type="entry name" value="Ubiquitin-like_domsf"/>
</dbReference>
<dbReference type="AlphaFoldDB" id="A0A3D8QPX9"/>
<dbReference type="EMBL" id="PDLN01000016">
    <property type="protein sequence ID" value="RDW63837.1"/>
    <property type="molecule type" value="Genomic_DNA"/>
</dbReference>
<feature type="compositionally biased region" description="Basic and acidic residues" evidence="6">
    <location>
        <begin position="456"/>
        <end position="467"/>
    </location>
</feature>
<organism evidence="8 9">
    <name type="scientific">Coleophoma crateriformis</name>
    <dbReference type="NCBI Taxonomy" id="565419"/>
    <lineage>
        <taxon>Eukaryota</taxon>
        <taxon>Fungi</taxon>
        <taxon>Dikarya</taxon>
        <taxon>Ascomycota</taxon>
        <taxon>Pezizomycotina</taxon>
        <taxon>Leotiomycetes</taxon>
        <taxon>Helotiales</taxon>
        <taxon>Dermateaceae</taxon>
        <taxon>Coleophoma</taxon>
    </lineage>
</organism>
<comment type="function">
    <text evidence="5">Involved in endoplasmic reticulum-associated protein degradation (ERAD). Acts as a platform to recruit both UBQLN1 and VCP to the ER during ERAD.</text>
</comment>
<protein>
    <recommendedName>
        <fullName evidence="4">UBX domain-containing protein 2</fullName>
    </recommendedName>
</protein>
<comment type="subcellular location">
    <subcellularLocation>
        <location evidence="1">Endoplasmic reticulum membrane</location>
        <topology evidence="1">Peripheral membrane protein</topology>
    </subcellularLocation>
</comment>
<dbReference type="GO" id="GO:0036503">
    <property type="term" value="P:ERAD pathway"/>
    <property type="evidence" value="ECO:0007669"/>
    <property type="project" value="TreeGrafter"/>
</dbReference>
<sequence length="467" mass="51293">MFYEGDLQSGITKAVEESKLVACFVTDDGDESRSWEHDFFQDSDLKAALVEQTILLRLQASSTEAGYLAAIFPLPKTPTLVIIQNGQLKEYLAAGVSKENFFSRLWKVLQPVQELVNNAAEASPTVVAQPARQAAIETSTPIQENVQQGPQEHLGEDRTREVQELLAERSARLEAHKKEQDAREKADKAAKAKARREAMEDAAPAAGSKQNADMKYALMQKKRQQDARDERARILKRVEDDKAERREREALRKAQAKANQAASIEDERGSKAASSSIKPLVKECALQVRLFDGSTIRSKFSCQGTLRADVRPWIDEQEGVDVPYTFKHVLTPLPNKNISISDEEENLQALELTPSATLILVPISGYTSAYENPNTGIVSRGLSAGYGLVSSGVGMFTGALGGLLGSGSSSANEDTPGTPTTMASTSATNINVQTLRDRETRPEDHQLYNGNALNFEPRKDDEDKKED</sequence>
<feature type="domain" description="UBX" evidence="7">
    <location>
        <begin position="279"/>
        <end position="360"/>
    </location>
</feature>
<dbReference type="SMART" id="SM00166">
    <property type="entry name" value="UBX"/>
    <property type="match status" value="1"/>
</dbReference>
<comment type="caution">
    <text evidence="8">The sequence shown here is derived from an EMBL/GenBank/DDBJ whole genome shotgun (WGS) entry which is preliminary data.</text>
</comment>
<accession>A0A3D8QPX9</accession>
<feature type="compositionally biased region" description="Basic and acidic residues" evidence="6">
    <location>
        <begin position="242"/>
        <end position="252"/>
    </location>
</feature>
<feature type="region of interest" description="Disordered" evidence="6">
    <location>
        <begin position="407"/>
        <end position="467"/>
    </location>
</feature>
<evidence type="ECO:0000313" key="8">
    <source>
        <dbReference type="EMBL" id="RDW63837.1"/>
    </source>
</evidence>
<keyword evidence="9" id="KW-1185">Reference proteome</keyword>
<evidence type="ECO:0000256" key="5">
    <source>
        <dbReference type="ARBA" id="ARBA00046062"/>
    </source>
</evidence>
<feature type="compositionally biased region" description="Polar residues" evidence="6">
    <location>
        <begin position="412"/>
        <end position="434"/>
    </location>
</feature>
<feature type="region of interest" description="Disordered" evidence="6">
    <location>
        <begin position="173"/>
        <end position="212"/>
    </location>
</feature>
<dbReference type="PANTHER" id="PTHR46424:SF1">
    <property type="entry name" value="UBX DOMAIN-CONTAINING PROTEIN 4"/>
    <property type="match status" value="1"/>
</dbReference>
<evidence type="ECO:0000256" key="2">
    <source>
        <dbReference type="ARBA" id="ARBA00023230"/>
    </source>
</evidence>
<dbReference type="OrthoDB" id="2445133at2759"/>
<evidence type="ECO:0000259" key="7">
    <source>
        <dbReference type="PROSITE" id="PS50033"/>
    </source>
</evidence>
<proteinExistence type="predicted"/>
<evidence type="ECO:0000256" key="4">
    <source>
        <dbReference type="ARBA" id="ARBA00041575"/>
    </source>
</evidence>
<dbReference type="Proteomes" id="UP000256328">
    <property type="component" value="Unassembled WGS sequence"/>
</dbReference>
<feature type="compositionally biased region" description="Basic and acidic residues" evidence="6">
    <location>
        <begin position="435"/>
        <end position="446"/>
    </location>
</feature>
<dbReference type="Pfam" id="PF23187">
    <property type="entry name" value="UBX7_N"/>
    <property type="match status" value="1"/>
</dbReference>
<reference evidence="8 9" key="1">
    <citation type="journal article" date="2018" name="IMA Fungus">
        <title>IMA Genome-F 9: Draft genome sequence of Annulohypoxylon stygium, Aspergillus mulundensis, Berkeleyomyces basicola (syn. Thielaviopsis basicola), Ceratocystis smalleyi, two Cercospora beticola strains, Coleophoma cylindrospora, Fusarium fracticaudum, Phialophora cf. hyalina, and Morchella septimelata.</title>
        <authorList>
            <person name="Wingfield B.D."/>
            <person name="Bills G.F."/>
            <person name="Dong Y."/>
            <person name="Huang W."/>
            <person name="Nel W.J."/>
            <person name="Swalarsk-Parry B.S."/>
            <person name="Vaghefi N."/>
            <person name="Wilken P.M."/>
            <person name="An Z."/>
            <person name="de Beer Z.W."/>
            <person name="De Vos L."/>
            <person name="Chen L."/>
            <person name="Duong T.A."/>
            <person name="Gao Y."/>
            <person name="Hammerbacher A."/>
            <person name="Kikkert J.R."/>
            <person name="Li Y."/>
            <person name="Li H."/>
            <person name="Li K."/>
            <person name="Li Q."/>
            <person name="Liu X."/>
            <person name="Ma X."/>
            <person name="Naidoo K."/>
            <person name="Pethybridge S.J."/>
            <person name="Sun J."/>
            <person name="Steenkamp E.T."/>
            <person name="van der Nest M.A."/>
            <person name="van Wyk S."/>
            <person name="Wingfield M.J."/>
            <person name="Xiong C."/>
            <person name="Yue Q."/>
            <person name="Zhang X."/>
        </authorList>
    </citation>
    <scope>NUCLEOTIDE SEQUENCE [LARGE SCALE GENOMIC DNA]</scope>
    <source>
        <strain evidence="8 9">BP5796</strain>
    </source>
</reference>
<feature type="region of interest" description="Disordered" evidence="6">
    <location>
        <begin position="242"/>
        <end position="273"/>
    </location>
</feature>
<keyword evidence="2" id="KW-0834">Unfolded protein response</keyword>
<feature type="compositionally biased region" description="Basic and acidic residues" evidence="6">
    <location>
        <begin position="173"/>
        <end position="199"/>
    </location>
</feature>
<dbReference type="Pfam" id="PF00789">
    <property type="entry name" value="UBX"/>
    <property type="match status" value="1"/>
</dbReference>
<evidence type="ECO:0000313" key="9">
    <source>
        <dbReference type="Proteomes" id="UP000256328"/>
    </source>
</evidence>
<dbReference type="PROSITE" id="PS50033">
    <property type="entry name" value="UBX"/>
    <property type="match status" value="1"/>
</dbReference>
<dbReference type="SUPFAM" id="SSF52833">
    <property type="entry name" value="Thioredoxin-like"/>
    <property type="match status" value="1"/>
</dbReference>
<name>A0A3D8QPX9_9HELO</name>
<dbReference type="GO" id="GO:0005789">
    <property type="term" value="C:endoplasmic reticulum membrane"/>
    <property type="evidence" value="ECO:0007669"/>
    <property type="project" value="UniProtKB-SubCell"/>
</dbReference>
<dbReference type="PANTHER" id="PTHR46424">
    <property type="entry name" value="UBX DOMAIN-CONTAINING PROTEIN 4"/>
    <property type="match status" value="1"/>
</dbReference>
<dbReference type="Gene3D" id="3.40.30.10">
    <property type="entry name" value="Glutaredoxin"/>
    <property type="match status" value="1"/>
</dbReference>
<comment type="subunit">
    <text evidence="3">Directly interacts with VCP. Interacts with UBQLN1. Forms a complex with VCP and UBQLN1.</text>
</comment>